<accession>A0ABW4FRE2</accession>
<reference evidence="2" key="1">
    <citation type="journal article" date="2019" name="Int. J. Syst. Evol. Microbiol.">
        <title>The Global Catalogue of Microorganisms (GCM) 10K type strain sequencing project: providing services to taxonomists for standard genome sequencing and annotation.</title>
        <authorList>
            <consortium name="The Broad Institute Genomics Platform"/>
            <consortium name="The Broad Institute Genome Sequencing Center for Infectious Disease"/>
            <person name="Wu L."/>
            <person name="Ma J."/>
        </authorList>
    </citation>
    <scope>NUCLEOTIDE SEQUENCE [LARGE SCALE GENOMIC DNA]</scope>
    <source>
        <strain evidence="2">JCM 12165</strain>
    </source>
</reference>
<gene>
    <name evidence="1" type="ORF">ACFSCY_25660</name>
</gene>
<organism evidence="1 2">
    <name type="scientific">Pseudonocardia aurantiaca</name>
    <dbReference type="NCBI Taxonomy" id="75290"/>
    <lineage>
        <taxon>Bacteria</taxon>
        <taxon>Bacillati</taxon>
        <taxon>Actinomycetota</taxon>
        <taxon>Actinomycetes</taxon>
        <taxon>Pseudonocardiales</taxon>
        <taxon>Pseudonocardiaceae</taxon>
        <taxon>Pseudonocardia</taxon>
    </lineage>
</organism>
<dbReference type="RefSeq" id="WP_343985907.1">
    <property type="nucleotide sequence ID" value="NZ_BAAAJG010000027.1"/>
</dbReference>
<comment type="caution">
    <text evidence="1">The sequence shown here is derived from an EMBL/GenBank/DDBJ whole genome shotgun (WGS) entry which is preliminary data.</text>
</comment>
<protein>
    <recommendedName>
        <fullName evidence="3">DUF5753 domain-containing protein</fullName>
    </recommendedName>
</protein>
<sequence length="69" mass="7767">MEFEWVVLMGDRIQVQRLLQNPMGAPAPPGARGDFVRVSDGTRTVYLTPAEYERASEAELRYLLARGTI</sequence>
<evidence type="ECO:0000313" key="1">
    <source>
        <dbReference type="EMBL" id="MFD1532815.1"/>
    </source>
</evidence>
<dbReference type="EMBL" id="JBHUCP010000020">
    <property type="protein sequence ID" value="MFD1532815.1"/>
    <property type="molecule type" value="Genomic_DNA"/>
</dbReference>
<evidence type="ECO:0000313" key="2">
    <source>
        <dbReference type="Proteomes" id="UP001597145"/>
    </source>
</evidence>
<proteinExistence type="predicted"/>
<keyword evidence="2" id="KW-1185">Reference proteome</keyword>
<dbReference type="Proteomes" id="UP001597145">
    <property type="component" value="Unassembled WGS sequence"/>
</dbReference>
<name>A0ABW4FRE2_9PSEU</name>
<evidence type="ECO:0008006" key="3">
    <source>
        <dbReference type="Google" id="ProtNLM"/>
    </source>
</evidence>